<comment type="similarity">
    <text evidence="1">Belongs to the SMG8 family.</text>
</comment>
<name>A0ABC8R4P4_9AQUA</name>
<gene>
    <name evidence="4" type="ORF">ILEXP_LOCUS7087</name>
    <name evidence="5" type="ORF">ILEXP_LOCUS7592</name>
</gene>
<dbReference type="EMBL" id="CAUOFW020000981">
    <property type="protein sequence ID" value="CAK9139687.1"/>
    <property type="molecule type" value="Genomic_DNA"/>
</dbReference>
<sequence length="120" mass="13263">MLCKARRSETNSIIHSNVTPPFPVMLATCPVVQFEASSLPASILDRQQKLQFSLGCRVILPPESFLSLRLPFVYGVQLEDGNLHPLKPFQQQPELTAWITQGSTLQVLSKGSNAVEESLT</sequence>
<protein>
    <recommendedName>
        <fullName evidence="3">Nonsense-mediated mRNA decay factor SMG8</fullName>
    </recommendedName>
</protein>
<evidence type="ECO:0000313" key="4">
    <source>
        <dbReference type="EMBL" id="CAK9139687.1"/>
    </source>
</evidence>
<dbReference type="PANTHER" id="PTHR13091:SF0">
    <property type="entry name" value="NONSENSE-MEDIATED MRNA DECAY FACTOR SMG8"/>
    <property type="match status" value="1"/>
</dbReference>
<reference evidence="4 6" key="1">
    <citation type="submission" date="2024-02" db="EMBL/GenBank/DDBJ databases">
        <authorList>
            <person name="Vignale AGUSTIN F."/>
            <person name="Sosa J E."/>
            <person name="Modenutti C."/>
        </authorList>
    </citation>
    <scope>NUCLEOTIDE SEQUENCE [LARGE SCALE GENOMIC DNA]</scope>
</reference>
<evidence type="ECO:0000256" key="3">
    <source>
        <dbReference type="ARBA" id="ARBA00029509"/>
    </source>
</evidence>
<dbReference type="PANTHER" id="PTHR13091">
    <property type="entry name" value="AMPLIFIED IN BREAST CANCER 2-RELATED"/>
    <property type="match status" value="1"/>
</dbReference>
<accession>A0ABC8R4P4</accession>
<evidence type="ECO:0000256" key="2">
    <source>
        <dbReference type="ARBA" id="ARBA00023161"/>
    </source>
</evidence>
<comment type="caution">
    <text evidence="4">The sequence shown here is derived from an EMBL/GenBank/DDBJ whole genome shotgun (WGS) entry which is preliminary data.</text>
</comment>
<dbReference type="Proteomes" id="UP001642360">
    <property type="component" value="Unassembled WGS sequence"/>
</dbReference>
<keyword evidence="2" id="KW-0866">Nonsense-mediated mRNA decay</keyword>
<dbReference type="EMBL" id="CAUOFW020001019">
    <property type="protein sequence ID" value="CAK9140151.1"/>
    <property type="molecule type" value="Genomic_DNA"/>
</dbReference>
<proteinExistence type="inferred from homology"/>
<keyword evidence="6" id="KW-1185">Reference proteome</keyword>
<dbReference type="AlphaFoldDB" id="A0ABC8R4P4"/>
<dbReference type="GO" id="GO:0000184">
    <property type="term" value="P:nuclear-transcribed mRNA catabolic process, nonsense-mediated decay"/>
    <property type="evidence" value="ECO:0007669"/>
    <property type="project" value="UniProtKB-KW"/>
</dbReference>
<evidence type="ECO:0000313" key="6">
    <source>
        <dbReference type="Proteomes" id="UP001642360"/>
    </source>
</evidence>
<dbReference type="InterPro" id="IPR019354">
    <property type="entry name" value="SMG8-like"/>
</dbReference>
<evidence type="ECO:0000313" key="5">
    <source>
        <dbReference type="EMBL" id="CAK9140151.1"/>
    </source>
</evidence>
<evidence type="ECO:0000256" key="1">
    <source>
        <dbReference type="ARBA" id="ARBA00006443"/>
    </source>
</evidence>
<organism evidence="4 6">
    <name type="scientific">Ilex paraguariensis</name>
    <name type="common">yerba mate</name>
    <dbReference type="NCBI Taxonomy" id="185542"/>
    <lineage>
        <taxon>Eukaryota</taxon>
        <taxon>Viridiplantae</taxon>
        <taxon>Streptophyta</taxon>
        <taxon>Embryophyta</taxon>
        <taxon>Tracheophyta</taxon>
        <taxon>Spermatophyta</taxon>
        <taxon>Magnoliopsida</taxon>
        <taxon>eudicotyledons</taxon>
        <taxon>Gunneridae</taxon>
        <taxon>Pentapetalae</taxon>
        <taxon>asterids</taxon>
        <taxon>campanulids</taxon>
        <taxon>Aquifoliales</taxon>
        <taxon>Aquifoliaceae</taxon>
        <taxon>Ilex</taxon>
    </lineage>
</organism>